<feature type="region of interest" description="Disordered" evidence="2">
    <location>
        <begin position="362"/>
        <end position="414"/>
    </location>
</feature>
<feature type="coiled-coil region" evidence="1">
    <location>
        <begin position="251"/>
        <end position="285"/>
    </location>
</feature>
<feature type="region of interest" description="Disordered" evidence="2">
    <location>
        <begin position="1"/>
        <end position="23"/>
    </location>
</feature>
<organism evidence="3 5">
    <name type="scientific">[Ruminococcus] torques</name>
    <dbReference type="NCBI Taxonomy" id="33039"/>
    <lineage>
        <taxon>Bacteria</taxon>
        <taxon>Bacillati</taxon>
        <taxon>Bacillota</taxon>
        <taxon>Clostridia</taxon>
        <taxon>Lachnospirales</taxon>
        <taxon>Lachnospiraceae</taxon>
        <taxon>Mediterraneibacter</taxon>
    </lineage>
</organism>
<dbReference type="AlphaFoldDB" id="A0A174F1Q9"/>
<evidence type="ECO:0000313" key="6">
    <source>
        <dbReference type="Proteomes" id="UP000292665"/>
    </source>
</evidence>
<protein>
    <submittedName>
        <fullName evidence="4">Serine/arginine repetitive matrix protein 2</fullName>
    </submittedName>
</protein>
<sequence>MKLTRHNGRSGKHGTYNPRHNDRRFDVENSEHIDAERARQNIYWDCYRGFTTHEFRENPEQPDFSFEEIERMYYYEYYSDHVEAQNARNEKTRHTERNRTVEDLLKNNKTCPEESIYQIGTLEESVPPETLFRIVNEFYEEFERRFGSHIHILDWALHLDEGTPHIHERHVFDCENRYGELCPQQEKALEELGIPLPNPDKPKGRHNNRKQTFDAVCRTILFDITKRHGLHLDQEPSYGGREYLEKQDYILMKQKEQLTAQEQKLEELTLKIEDVETLLDDVSDVAYDKAVEVVTDTVRQETHKEDIRLIEETKKWVLSPERKAPQKERDYAAARLDGVITKIKRVMQSALAKIQKTLMQPEVKKAGKEQIKEKARESIRDKLAKDKLDADRDNRERWEREGRIAPTKKHDMEL</sequence>
<keyword evidence="1" id="KW-0175">Coiled coil</keyword>
<evidence type="ECO:0000313" key="3">
    <source>
        <dbReference type="EMBL" id="CUO44272.1"/>
    </source>
</evidence>
<dbReference type="EMBL" id="RCYR01000001">
    <property type="protein sequence ID" value="RYS82502.1"/>
    <property type="molecule type" value="Genomic_DNA"/>
</dbReference>
<gene>
    <name evidence="4" type="ORF">EAI93_02080</name>
    <name evidence="3" type="ORF">ERS852456_02572</name>
</gene>
<proteinExistence type="predicted"/>
<accession>A0A174F1Q9</accession>
<evidence type="ECO:0000313" key="5">
    <source>
        <dbReference type="Proteomes" id="UP000095787"/>
    </source>
</evidence>
<dbReference type="Proteomes" id="UP000292665">
    <property type="component" value="Unassembled WGS sequence"/>
</dbReference>
<dbReference type="GeneID" id="97329416"/>
<evidence type="ECO:0000256" key="2">
    <source>
        <dbReference type="SAM" id="MobiDB-lite"/>
    </source>
</evidence>
<dbReference type="EMBL" id="CYZO01000050">
    <property type="protein sequence ID" value="CUO44272.1"/>
    <property type="molecule type" value="Genomic_DNA"/>
</dbReference>
<reference evidence="4 6" key="2">
    <citation type="journal article" date="2019" name="Science, e1252229">
        <title>Invertible promoters mediate bacterial phase variation, antibiotic resistance, and host adaptation in the gut.</title>
        <authorList>
            <person name="Jiang X."/>
            <person name="Hall A.B."/>
            <person name="Arthur T.D."/>
            <person name="Plichta D.R."/>
            <person name="Covington C.T."/>
            <person name="Poyet M."/>
            <person name="Crothers J."/>
            <person name="Moses P.L."/>
            <person name="Tolonen A.C."/>
            <person name="Vlamakis H."/>
            <person name="Alm E.J."/>
            <person name="Xavier R.J."/>
        </authorList>
    </citation>
    <scope>NUCLEOTIDE SEQUENCE [LARGE SCALE GENOMIC DNA]</scope>
    <source>
        <strain evidence="4">Aa_0143</strain>
        <strain evidence="6">aa_0143</strain>
    </source>
</reference>
<dbReference type="Gene3D" id="3.30.930.30">
    <property type="match status" value="1"/>
</dbReference>
<feature type="compositionally biased region" description="Basic residues" evidence="2">
    <location>
        <begin position="1"/>
        <end position="12"/>
    </location>
</feature>
<name>A0A174F1Q9_9FIRM</name>
<evidence type="ECO:0000313" key="4">
    <source>
        <dbReference type="EMBL" id="RYS82502.1"/>
    </source>
</evidence>
<dbReference type="RefSeq" id="WP_009243217.1">
    <property type="nucleotide sequence ID" value="NZ_AP028249.1"/>
</dbReference>
<dbReference type="Proteomes" id="UP000095787">
    <property type="component" value="Unassembled WGS sequence"/>
</dbReference>
<reference evidence="3 5" key="1">
    <citation type="submission" date="2015-09" db="EMBL/GenBank/DDBJ databases">
        <authorList>
            <consortium name="Pathogen Informatics"/>
        </authorList>
    </citation>
    <scope>NUCLEOTIDE SEQUENCE [LARGE SCALE GENOMIC DNA]</scope>
    <source>
        <strain evidence="3 5">2789STDY5834841</strain>
    </source>
</reference>
<evidence type="ECO:0000256" key="1">
    <source>
        <dbReference type="SAM" id="Coils"/>
    </source>
</evidence>